<keyword evidence="2" id="KW-1185">Reference proteome</keyword>
<accession>A0A6P6RT55</accession>
<dbReference type="OrthoDB" id="10614882at2759"/>
<organism evidence="2 3">
    <name type="scientific">Cyclospora cayetanensis</name>
    <dbReference type="NCBI Taxonomy" id="88456"/>
    <lineage>
        <taxon>Eukaryota</taxon>
        <taxon>Sar</taxon>
        <taxon>Alveolata</taxon>
        <taxon>Apicomplexa</taxon>
        <taxon>Conoidasida</taxon>
        <taxon>Coccidia</taxon>
        <taxon>Eucoccidiorida</taxon>
        <taxon>Eimeriorina</taxon>
        <taxon>Eimeriidae</taxon>
        <taxon>Cyclospora</taxon>
    </lineage>
</organism>
<evidence type="ECO:0000313" key="3">
    <source>
        <dbReference type="RefSeq" id="XP_026190729.1"/>
    </source>
</evidence>
<gene>
    <name evidence="3" type="primary">LOC34618091</name>
</gene>
<feature type="region of interest" description="Disordered" evidence="1">
    <location>
        <begin position="17"/>
        <end position="37"/>
    </location>
</feature>
<dbReference type="GeneID" id="34618091"/>
<name>A0A6P6RT55_9EIME</name>
<protein>
    <submittedName>
        <fullName evidence="3">Uncharacterized protein LOC34618091</fullName>
    </submittedName>
</protein>
<dbReference type="Proteomes" id="UP000515125">
    <property type="component" value="Unplaced"/>
</dbReference>
<reference evidence="3" key="1">
    <citation type="submission" date="2025-08" db="UniProtKB">
        <authorList>
            <consortium name="RefSeq"/>
        </authorList>
    </citation>
    <scope>IDENTIFICATION</scope>
</reference>
<proteinExistence type="predicted"/>
<feature type="region of interest" description="Disordered" evidence="1">
    <location>
        <begin position="344"/>
        <end position="386"/>
    </location>
</feature>
<evidence type="ECO:0000256" key="1">
    <source>
        <dbReference type="SAM" id="MobiDB-lite"/>
    </source>
</evidence>
<feature type="compositionally biased region" description="Low complexity" evidence="1">
    <location>
        <begin position="286"/>
        <end position="299"/>
    </location>
</feature>
<feature type="region of interest" description="Disordered" evidence="1">
    <location>
        <begin position="269"/>
        <end position="310"/>
    </location>
</feature>
<dbReference type="AlphaFoldDB" id="A0A6P6RT55"/>
<dbReference type="RefSeq" id="XP_026190729.1">
    <property type="nucleotide sequence ID" value="XM_026334944.1"/>
</dbReference>
<sequence length="502" mass="52450">MDREIACPTWSEGGPPCHAPFAPSLDPPGENGESGGMPTLVLPHLQRRVLQQQRSQRLWLQTAATGGPGKLKASRGREALRGGSNCLCMCAIFLCLVDMIEGEAVAAGAPSSARDVGAQRACGVRCVSALEGIGPSAWGPHQLRNELEEEETDSAAGAVLMDLVQQGLHSCLLHVGVSQRASPAACPCCLSLPPYTDSYEVAAHRRKGPPLPFRERGPQERDWGRPRACAVLNDEEGAPGGPSPPPSAAAAAAAAAVAGSPFNLWGSGAPPSYLDQRPSRESNHRTPVTAAAPDTDAAAPAPPVSSMCGRSPLQPFVTPATGDTPAEGPPRLFVFEGPRLRTRRSVGRMHLGRSSSHSGEPPVGEQEEEVGAERDLPSNTDPADAGLLEDELRGRPQGALATSSVARRILPAVLHGHAEATAPEGLPSDGVADEGREGDLVFFEGVPEMMEAPGSVRGRGPPLHEEDYALYTEGGAGEARVLVQPAVATEQQQEAEEGPDTL</sequence>
<evidence type="ECO:0000313" key="2">
    <source>
        <dbReference type="Proteomes" id="UP000515125"/>
    </source>
</evidence>